<reference evidence="1 2" key="1">
    <citation type="submission" date="2016-05" db="EMBL/GenBank/DDBJ databases">
        <title>Microbial solvent formation.</title>
        <authorList>
            <person name="Poehlein A."/>
            <person name="Montoya Solano J.D."/>
            <person name="Flitsch S."/>
            <person name="Krabben P."/>
            <person name="Duerre P."/>
            <person name="Daniel R."/>
        </authorList>
    </citation>
    <scope>NUCLEOTIDE SEQUENCE [LARGE SCALE GENOMIC DNA]</scope>
    <source>
        <strain evidence="1 2">DSM 53</strain>
    </source>
</reference>
<evidence type="ECO:0000313" key="2">
    <source>
        <dbReference type="Proteomes" id="UP000190973"/>
    </source>
</evidence>
<sequence length="133" mass="15742">MRNKKKYVKDLKKKNMGKDKEIRILKSIIEEKDKIIQKLKNSDKNFRTSLKDSSFILAHVDEELRYTWLYNPHYDFEQDESIGKRDDELSLNEGTLQLMDLKIRVLETGERQNKEISFPLSNGVLTYTLMGDL</sequence>
<evidence type="ECO:0000313" key="1">
    <source>
        <dbReference type="EMBL" id="OOM55832.1"/>
    </source>
</evidence>
<proteinExistence type="predicted"/>
<gene>
    <name evidence="1" type="ORF">CLBCK_44490</name>
</gene>
<dbReference type="EMBL" id="LZZI01000135">
    <property type="protein sequence ID" value="OOM55832.1"/>
    <property type="molecule type" value="Genomic_DNA"/>
</dbReference>
<protein>
    <submittedName>
        <fullName evidence="1">Uncharacterized protein</fullName>
    </submittedName>
</protein>
<dbReference type="AlphaFoldDB" id="A0A1S8RRN7"/>
<accession>A0A1S8RRN7</accession>
<dbReference type="RefSeq" id="WP_077840657.1">
    <property type="nucleotide sequence ID" value="NZ_JABTAE010000001.1"/>
</dbReference>
<dbReference type="Proteomes" id="UP000190973">
    <property type="component" value="Unassembled WGS sequence"/>
</dbReference>
<organism evidence="1 2">
    <name type="scientific">Clostridium beijerinckii</name>
    <name type="common">Clostridium MP</name>
    <dbReference type="NCBI Taxonomy" id="1520"/>
    <lineage>
        <taxon>Bacteria</taxon>
        <taxon>Bacillati</taxon>
        <taxon>Bacillota</taxon>
        <taxon>Clostridia</taxon>
        <taxon>Eubacteriales</taxon>
        <taxon>Clostridiaceae</taxon>
        <taxon>Clostridium</taxon>
    </lineage>
</organism>
<comment type="caution">
    <text evidence="1">The sequence shown here is derived from an EMBL/GenBank/DDBJ whole genome shotgun (WGS) entry which is preliminary data.</text>
</comment>
<name>A0A1S8RRN7_CLOBE</name>